<reference evidence="2 3" key="1">
    <citation type="journal article" date="2020" name="J. Phycol.">
        <title>Comparative genome analysis reveals Cyanidiococcus gen. nov., a new extremophilic red algal genus sister to Cyanidioschyzon (Cyanidioschyzonaceae, Rhodophyta).</title>
        <authorList>
            <person name="Liu S.-L."/>
            <person name="Chiang Y.-R."/>
            <person name="Yoon H.S."/>
            <person name="Fu H.-Y."/>
        </authorList>
    </citation>
    <scope>NUCLEOTIDE SEQUENCE [LARGE SCALE GENOMIC DNA]</scope>
    <source>
        <strain evidence="2 3">THAL066</strain>
    </source>
</reference>
<sequence length="322" mass="35249">MQRKDEQSCDKFCSADTNPELHLIIFTKVPVLGCTKRRLGAQIGTELATQISAVLIEHTLAIANEWLQRLEANSTPVSVHLYYSPIGSESERAADADSWLDTNVRKRYPAFRVVPQSQAKRAEQDEDRRDPLGVRLIQAFREVTSSLGPQRSALVMVIGSDCPLLDANRLERAFALLKAGHQAVIGPAADGGYYLLGLQFKRSDRCDWMRMIQAAFGPHLVFSQGNVCQRTLDALQAAGVMTVRLSETLWDIDTAEDLTHLPASLRPAGCPLPCSAEKMVSGQNSRDIHPETSSSEFRNGSGTCEHGQTAGVRGDSSDAASR</sequence>
<dbReference type="OrthoDB" id="2018156at2759"/>
<proteinExistence type="predicted"/>
<dbReference type="SUPFAM" id="SSF53448">
    <property type="entry name" value="Nucleotide-diphospho-sugar transferases"/>
    <property type="match status" value="1"/>
</dbReference>
<keyword evidence="3" id="KW-1185">Reference proteome</keyword>
<evidence type="ECO:0000256" key="1">
    <source>
        <dbReference type="SAM" id="MobiDB-lite"/>
    </source>
</evidence>
<protein>
    <recommendedName>
        <fullName evidence="4">Glycosyltransferase</fullName>
    </recommendedName>
</protein>
<feature type="region of interest" description="Disordered" evidence="1">
    <location>
        <begin position="276"/>
        <end position="322"/>
    </location>
</feature>
<organism evidence="2 3">
    <name type="scientific">Cyanidiococcus yangmingshanensis</name>
    <dbReference type="NCBI Taxonomy" id="2690220"/>
    <lineage>
        <taxon>Eukaryota</taxon>
        <taxon>Rhodophyta</taxon>
        <taxon>Bangiophyceae</taxon>
        <taxon>Cyanidiales</taxon>
        <taxon>Cyanidiaceae</taxon>
        <taxon>Cyanidiococcus</taxon>
    </lineage>
</organism>
<evidence type="ECO:0008006" key="4">
    <source>
        <dbReference type="Google" id="ProtNLM"/>
    </source>
</evidence>
<feature type="compositionally biased region" description="Polar residues" evidence="1">
    <location>
        <begin position="281"/>
        <end position="302"/>
    </location>
</feature>
<dbReference type="AlphaFoldDB" id="A0A7J7IMA4"/>
<dbReference type="Gene3D" id="3.90.550.10">
    <property type="entry name" value="Spore Coat Polysaccharide Biosynthesis Protein SpsA, Chain A"/>
    <property type="match status" value="1"/>
</dbReference>
<evidence type="ECO:0000313" key="2">
    <source>
        <dbReference type="EMBL" id="KAF6003667.1"/>
    </source>
</evidence>
<dbReference type="PANTHER" id="PTHR36529">
    <property type="entry name" value="SLL1095 PROTEIN"/>
    <property type="match status" value="1"/>
</dbReference>
<name>A0A7J7IMA4_9RHOD</name>
<dbReference type="InterPro" id="IPR018641">
    <property type="entry name" value="Trfase_1_rSAM/seldom-assoc"/>
</dbReference>
<dbReference type="Proteomes" id="UP000530660">
    <property type="component" value="Unassembled WGS sequence"/>
</dbReference>
<dbReference type="EMBL" id="VWRR01000006">
    <property type="protein sequence ID" value="KAF6003667.1"/>
    <property type="molecule type" value="Genomic_DNA"/>
</dbReference>
<dbReference type="InterPro" id="IPR029044">
    <property type="entry name" value="Nucleotide-diphossugar_trans"/>
</dbReference>
<comment type="caution">
    <text evidence="2">The sequence shown here is derived from an EMBL/GenBank/DDBJ whole genome shotgun (WGS) entry which is preliminary data.</text>
</comment>
<dbReference type="PANTHER" id="PTHR36529:SF1">
    <property type="entry name" value="GLYCOSYLTRANSFERASE"/>
    <property type="match status" value="1"/>
</dbReference>
<dbReference type="Pfam" id="PF09837">
    <property type="entry name" value="DUF2064"/>
    <property type="match status" value="1"/>
</dbReference>
<accession>A0A7J7IMA4</accession>
<gene>
    <name evidence="2" type="ORF">F1559_004312</name>
</gene>
<evidence type="ECO:0000313" key="3">
    <source>
        <dbReference type="Proteomes" id="UP000530660"/>
    </source>
</evidence>